<reference evidence="3" key="1">
    <citation type="submission" date="2022-08" db="UniProtKB">
        <authorList>
            <consortium name="EnsemblMetazoa"/>
        </authorList>
    </citation>
    <scope>IDENTIFICATION</scope>
    <source>
        <strain evidence="3">05x7-T-G4-1.051#20</strain>
    </source>
</reference>
<sequence length="782" mass="91484">MEEFGIEDIVLEIDNLIKEALSVYLLEQIGSSSLCCHFASQPLFQRKTFNKQEIEILSHGTVQGKNLTRHLLYKLIKYTLPAENHITGSRNPSTTSTATTFEDVERLHQQHVLTDFTFKEYETLNDSIFPAIERLTNGEMTSRSSSLTIQLLAYLLKKYTDEDFHAFIVCLLLAKDECISRNNISDLIDLLNNIRVPLSLDPVAGSSNLEQYLNNDARHFICSRNGRVSFISQNAMDSVFLAFKDLFKLKKILFDLLLVNRRFLVRYCRTAEYKEKKNELCVHLSSCQTKLFLFCLGPDIIDHPVLEDKTTHAIVCKRYNVPPEVSKIGHEAINSFVKHLQNGKQSFYHARGMVVGCAGAGKTTLLERMKRRNISDSENETRAIHVNEHMFFIQKDKLFVRRLCETMIDIGVKDNTINRRLSERTISMLDFAGQCGYYASHHIYFNRRSFFILVMDLTKSLYSVVEDTGNEGTIFEQWTYKEFVLFWMKSIHTYSSESAPVIIVWTHADKVENAEEEMSKSFEQIKEMLKNNDPILLRHICKSMCFWTGMPIKKFLLWECDPFRETIEKIKKGIIGTSMQLDHWGMEIPNLWAIVERHIKEARGRSLKIMYVQDLWIQNEDIYTTLHMKEKSELEKILIFFHEVGEILYFPEKGLNEFAILDIQWFSDAFKYIITDLRHAYSDLEDDIKNHADYTFFTRSGEMSFRLLEKIWDSFKRENFLEYQKELTKYMERLGMLTRITVFRKDIRASYKFLPNMLFYKLAWIQSGEYSQTVKTSACIKG</sequence>
<protein>
    <recommendedName>
        <fullName evidence="2">COR domain-containing protein</fullName>
    </recommendedName>
</protein>
<evidence type="ECO:0000256" key="1">
    <source>
        <dbReference type="ARBA" id="ARBA00022737"/>
    </source>
</evidence>
<name>A0A8W8MAT5_MAGGI</name>
<dbReference type="PANTHER" id="PTHR47679">
    <property type="entry name" value="PROTEIN TORNADO 1"/>
    <property type="match status" value="1"/>
</dbReference>
<dbReference type="AlphaFoldDB" id="A0A8W8MAT5"/>
<dbReference type="EnsemblMetazoa" id="G32603.1">
    <property type="protein sequence ID" value="G32603.1:cds"/>
    <property type="gene ID" value="G32603"/>
</dbReference>
<dbReference type="SUPFAM" id="SSF52540">
    <property type="entry name" value="P-loop containing nucleoside triphosphate hydrolases"/>
    <property type="match status" value="1"/>
</dbReference>
<evidence type="ECO:0000313" key="4">
    <source>
        <dbReference type="Proteomes" id="UP000005408"/>
    </source>
</evidence>
<proteinExistence type="predicted"/>
<evidence type="ECO:0000259" key="2">
    <source>
        <dbReference type="Pfam" id="PF16095"/>
    </source>
</evidence>
<dbReference type="InterPro" id="IPR036388">
    <property type="entry name" value="WH-like_DNA-bd_sf"/>
</dbReference>
<dbReference type="Pfam" id="PF16095">
    <property type="entry name" value="COR-A"/>
    <property type="match status" value="1"/>
</dbReference>
<dbReference type="Proteomes" id="UP000005408">
    <property type="component" value="Unassembled WGS sequence"/>
</dbReference>
<dbReference type="PANTHER" id="PTHR47679:SF2">
    <property type="entry name" value="C-TERMINAL OF ROC (COR) DOMAIN-CONTAINING PROTEIN"/>
    <property type="match status" value="1"/>
</dbReference>
<dbReference type="Gene3D" id="3.40.50.300">
    <property type="entry name" value="P-loop containing nucleotide triphosphate hydrolases"/>
    <property type="match status" value="1"/>
</dbReference>
<dbReference type="InterPro" id="IPR027417">
    <property type="entry name" value="P-loop_NTPase"/>
</dbReference>
<accession>A0A8W8MAT5</accession>
<dbReference type="InterPro" id="IPR032171">
    <property type="entry name" value="COR-A"/>
</dbReference>
<evidence type="ECO:0000313" key="3">
    <source>
        <dbReference type="EnsemblMetazoa" id="G32603.1:cds"/>
    </source>
</evidence>
<keyword evidence="4" id="KW-1185">Reference proteome</keyword>
<organism evidence="3 4">
    <name type="scientific">Magallana gigas</name>
    <name type="common">Pacific oyster</name>
    <name type="synonym">Crassostrea gigas</name>
    <dbReference type="NCBI Taxonomy" id="29159"/>
    <lineage>
        <taxon>Eukaryota</taxon>
        <taxon>Metazoa</taxon>
        <taxon>Spiralia</taxon>
        <taxon>Lophotrochozoa</taxon>
        <taxon>Mollusca</taxon>
        <taxon>Bivalvia</taxon>
        <taxon>Autobranchia</taxon>
        <taxon>Pteriomorphia</taxon>
        <taxon>Ostreida</taxon>
        <taxon>Ostreoidea</taxon>
        <taxon>Ostreidae</taxon>
        <taxon>Magallana</taxon>
    </lineage>
</organism>
<feature type="domain" description="COR" evidence="2">
    <location>
        <begin position="589"/>
        <end position="734"/>
    </location>
</feature>
<dbReference type="Gene3D" id="1.10.10.10">
    <property type="entry name" value="Winged helix-like DNA-binding domain superfamily/Winged helix DNA-binding domain"/>
    <property type="match status" value="1"/>
</dbReference>
<keyword evidence="1" id="KW-0677">Repeat</keyword>